<dbReference type="Pfam" id="PF12776">
    <property type="entry name" value="Myb_DNA-bind_3"/>
    <property type="match status" value="1"/>
</dbReference>
<reference evidence="3" key="2">
    <citation type="journal article" date="2024" name="Plant">
        <title>Genomic evolution and insights into agronomic trait innovations of Sesamum species.</title>
        <authorList>
            <person name="Miao H."/>
            <person name="Wang L."/>
            <person name="Qu L."/>
            <person name="Liu H."/>
            <person name="Sun Y."/>
            <person name="Le M."/>
            <person name="Wang Q."/>
            <person name="Wei S."/>
            <person name="Zheng Y."/>
            <person name="Lin W."/>
            <person name="Duan Y."/>
            <person name="Cao H."/>
            <person name="Xiong S."/>
            <person name="Wang X."/>
            <person name="Wei L."/>
            <person name="Li C."/>
            <person name="Ma Q."/>
            <person name="Ju M."/>
            <person name="Zhao R."/>
            <person name="Li G."/>
            <person name="Mu C."/>
            <person name="Tian Q."/>
            <person name="Mei H."/>
            <person name="Zhang T."/>
            <person name="Gao T."/>
            <person name="Zhang H."/>
        </authorList>
    </citation>
    <scope>NUCLEOTIDE SEQUENCE</scope>
    <source>
        <strain evidence="3">3651</strain>
    </source>
</reference>
<reference evidence="3" key="1">
    <citation type="submission" date="2020-06" db="EMBL/GenBank/DDBJ databases">
        <authorList>
            <person name="Li T."/>
            <person name="Hu X."/>
            <person name="Zhang T."/>
            <person name="Song X."/>
            <person name="Zhang H."/>
            <person name="Dai N."/>
            <person name="Sheng W."/>
            <person name="Hou X."/>
            <person name="Wei L."/>
        </authorList>
    </citation>
    <scope>NUCLEOTIDE SEQUENCE</scope>
    <source>
        <strain evidence="3">3651</strain>
        <tissue evidence="3">Leaf</tissue>
    </source>
</reference>
<feature type="region of interest" description="Disordered" evidence="1">
    <location>
        <begin position="159"/>
        <end position="229"/>
    </location>
</feature>
<sequence>MDPISPISSAQASRSDKIVWTSYLEHIFIEFMHEKFISNQLQSSAFSPSVWTRICERMNAVVFPSHVFTTDQLKGKLNRLRRAWRSMNDILNRGTGWGWDSERNTITDDADRLDELYREKPELKKIIEHGLPHFDLCTQMFSRNTAHGGIACSSANPPRAFNAQGNGDDDQLTAGSSGGRRLRDDYEDTADTQSSHIGSPPTSTYSGPSGSKRQSRRGASTLQSKKCETMDKLNESLQGKIDRAGPHATIEIERCVDELTKFQDLLDSIFTTALERFHSHNTRTIFLRLDDQNKLCCFTIWRAQTKKLSMAMTLPVELQGRQVHQAVTNLTFQRNSTFFVTSSAPSCFVTTCPVTLLRCKGKVGLPRLCRHHTQASSMTTFE</sequence>
<keyword evidence="4" id="KW-1185">Reference proteome</keyword>
<dbReference type="AlphaFoldDB" id="A0AAE1YNS4"/>
<dbReference type="InterPro" id="IPR024752">
    <property type="entry name" value="Myb/SANT-like_dom"/>
</dbReference>
<proteinExistence type="predicted"/>
<dbReference type="PANTHER" id="PTHR47584:SF14">
    <property type="entry name" value="L10-INTERACTING MYB DOMAIN-CONTAINING PROTEIN-LIKE"/>
    <property type="match status" value="1"/>
</dbReference>
<dbReference type="PANTHER" id="PTHR47584">
    <property type="match status" value="1"/>
</dbReference>
<organism evidence="3 4">
    <name type="scientific">Sesamum alatum</name>
    <dbReference type="NCBI Taxonomy" id="300844"/>
    <lineage>
        <taxon>Eukaryota</taxon>
        <taxon>Viridiplantae</taxon>
        <taxon>Streptophyta</taxon>
        <taxon>Embryophyta</taxon>
        <taxon>Tracheophyta</taxon>
        <taxon>Spermatophyta</taxon>
        <taxon>Magnoliopsida</taxon>
        <taxon>eudicotyledons</taxon>
        <taxon>Gunneridae</taxon>
        <taxon>Pentapetalae</taxon>
        <taxon>asterids</taxon>
        <taxon>lamiids</taxon>
        <taxon>Lamiales</taxon>
        <taxon>Pedaliaceae</taxon>
        <taxon>Sesamum</taxon>
    </lineage>
</organism>
<dbReference type="EMBL" id="JACGWO010000003">
    <property type="protein sequence ID" value="KAK4433141.1"/>
    <property type="molecule type" value="Genomic_DNA"/>
</dbReference>
<evidence type="ECO:0000256" key="1">
    <source>
        <dbReference type="SAM" id="MobiDB-lite"/>
    </source>
</evidence>
<comment type="caution">
    <text evidence="3">The sequence shown here is derived from an EMBL/GenBank/DDBJ whole genome shotgun (WGS) entry which is preliminary data.</text>
</comment>
<gene>
    <name evidence="3" type="ORF">Salat_1076300</name>
</gene>
<evidence type="ECO:0000313" key="4">
    <source>
        <dbReference type="Proteomes" id="UP001293254"/>
    </source>
</evidence>
<dbReference type="Proteomes" id="UP001293254">
    <property type="component" value="Unassembled WGS sequence"/>
</dbReference>
<protein>
    <recommendedName>
        <fullName evidence="2">Myb/SANT-like domain-containing protein</fullName>
    </recommendedName>
</protein>
<name>A0AAE1YNS4_9LAMI</name>
<feature type="domain" description="Myb/SANT-like" evidence="2">
    <location>
        <begin position="20"/>
        <end position="108"/>
    </location>
</feature>
<dbReference type="InterPro" id="IPR045026">
    <property type="entry name" value="LIMYB"/>
</dbReference>
<feature type="compositionally biased region" description="Low complexity" evidence="1">
    <location>
        <begin position="198"/>
        <end position="211"/>
    </location>
</feature>
<evidence type="ECO:0000313" key="3">
    <source>
        <dbReference type="EMBL" id="KAK4433141.1"/>
    </source>
</evidence>
<accession>A0AAE1YNS4</accession>
<evidence type="ECO:0000259" key="2">
    <source>
        <dbReference type="Pfam" id="PF12776"/>
    </source>
</evidence>